<proteinExistence type="predicted"/>
<dbReference type="Proteomes" id="UP000199011">
    <property type="component" value="Unassembled WGS sequence"/>
</dbReference>
<evidence type="ECO:0000313" key="1">
    <source>
        <dbReference type="EMBL" id="SFN77922.1"/>
    </source>
</evidence>
<dbReference type="AlphaFoldDB" id="A0A1I5BTI3"/>
<protein>
    <submittedName>
        <fullName evidence="1">Uncharacterized protein</fullName>
    </submittedName>
</protein>
<accession>A0A1I5BTI3</accession>
<name>A0A1I5BTI3_9GAMM</name>
<organism evidence="1 2">
    <name type="scientific">Xenorhabdus japonica</name>
    <dbReference type="NCBI Taxonomy" id="53341"/>
    <lineage>
        <taxon>Bacteria</taxon>
        <taxon>Pseudomonadati</taxon>
        <taxon>Pseudomonadota</taxon>
        <taxon>Gammaproteobacteria</taxon>
        <taxon>Enterobacterales</taxon>
        <taxon>Morganellaceae</taxon>
        <taxon>Xenorhabdus</taxon>
    </lineage>
</organism>
<sequence length="75" mass="8389">MSIKLVRNTLSLTTETSSQSYAVNSKCLQVIGIYLVKQSLKLKIFSKYGKPIQNNIKNTWIRMIGAISEKGGQLL</sequence>
<dbReference type="RefSeq" id="WP_092519565.1">
    <property type="nucleotide sequence ID" value="NZ_CAWRAH010000029.1"/>
</dbReference>
<dbReference type="EMBL" id="FOVO01000021">
    <property type="protein sequence ID" value="SFN77922.1"/>
    <property type="molecule type" value="Genomic_DNA"/>
</dbReference>
<reference evidence="2" key="1">
    <citation type="submission" date="2016-10" db="EMBL/GenBank/DDBJ databases">
        <authorList>
            <person name="Varghese N."/>
            <person name="Submissions S."/>
        </authorList>
    </citation>
    <scope>NUCLEOTIDE SEQUENCE [LARGE SCALE GENOMIC DNA]</scope>
    <source>
        <strain evidence="2">DSM 16522</strain>
    </source>
</reference>
<evidence type="ECO:0000313" key="2">
    <source>
        <dbReference type="Proteomes" id="UP000199011"/>
    </source>
</evidence>
<keyword evidence="2" id="KW-1185">Reference proteome</keyword>
<gene>
    <name evidence="1" type="ORF">SAMN05421579_12159</name>
</gene>